<dbReference type="EMBL" id="MU273515">
    <property type="protein sequence ID" value="KAI0033620.1"/>
    <property type="molecule type" value="Genomic_DNA"/>
</dbReference>
<accession>A0ACB8QPQ0</accession>
<evidence type="ECO:0000313" key="1">
    <source>
        <dbReference type="EMBL" id="KAI0033620.1"/>
    </source>
</evidence>
<gene>
    <name evidence="1" type="ORF">K488DRAFT_10924</name>
</gene>
<reference evidence="1" key="2">
    <citation type="journal article" date="2022" name="New Phytol.">
        <title>Evolutionary transition to the ectomycorrhizal habit in the genomes of a hyperdiverse lineage of mushroom-forming fungi.</title>
        <authorList>
            <person name="Looney B."/>
            <person name="Miyauchi S."/>
            <person name="Morin E."/>
            <person name="Drula E."/>
            <person name="Courty P.E."/>
            <person name="Kohler A."/>
            <person name="Kuo A."/>
            <person name="LaButti K."/>
            <person name="Pangilinan J."/>
            <person name="Lipzen A."/>
            <person name="Riley R."/>
            <person name="Andreopoulos W."/>
            <person name="He G."/>
            <person name="Johnson J."/>
            <person name="Nolan M."/>
            <person name="Tritt A."/>
            <person name="Barry K.W."/>
            <person name="Grigoriev I.V."/>
            <person name="Nagy L.G."/>
            <person name="Hibbett D."/>
            <person name="Henrissat B."/>
            <person name="Matheny P.B."/>
            <person name="Labbe J."/>
            <person name="Martin F.M."/>
        </authorList>
    </citation>
    <scope>NUCLEOTIDE SEQUENCE</scope>
    <source>
        <strain evidence="1">EC-137</strain>
    </source>
</reference>
<name>A0ACB8QPQ0_9AGAM</name>
<keyword evidence="2" id="KW-1185">Reference proteome</keyword>
<reference evidence="1" key="1">
    <citation type="submission" date="2021-02" db="EMBL/GenBank/DDBJ databases">
        <authorList>
            <consortium name="DOE Joint Genome Institute"/>
            <person name="Ahrendt S."/>
            <person name="Looney B.P."/>
            <person name="Miyauchi S."/>
            <person name="Morin E."/>
            <person name="Drula E."/>
            <person name="Courty P.E."/>
            <person name="Chicoki N."/>
            <person name="Fauchery L."/>
            <person name="Kohler A."/>
            <person name="Kuo A."/>
            <person name="Labutti K."/>
            <person name="Pangilinan J."/>
            <person name="Lipzen A."/>
            <person name="Riley R."/>
            <person name="Andreopoulos W."/>
            <person name="He G."/>
            <person name="Johnson J."/>
            <person name="Barry K.W."/>
            <person name="Grigoriev I.V."/>
            <person name="Nagy L."/>
            <person name="Hibbett D."/>
            <person name="Henrissat B."/>
            <person name="Matheny P.B."/>
            <person name="Labbe J."/>
            <person name="Martin F."/>
        </authorList>
    </citation>
    <scope>NUCLEOTIDE SEQUENCE</scope>
    <source>
        <strain evidence="1">EC-137</strain>
    </source>
</reference>
<proteinExistence type="predicted"/>
<feature type="non-terminal residue" evidence="1">
    <location>
        <position position="1"/>
    </location>
</feature>
<organism evidence="1 2">
    <name type="scientific">Vararia minispora EC-137</name>
    <dbReference type="NCBI Taxonomy" id="1314806"/>
    <lineage>
        <taxon>Eukaryota</taxon>
        <taxon>Fungi</taxon>
        <taxon>Dikarya</taxon>
        <taxon>Basidiomycota</taxon>
        <taxon>Agaricomycotina</taxon>
        <taxon>Agaricomycetes</taxon>
        <taxon>Russulales</taxon>
        <taxon>Lachnocladiaceae</taxon>
        <taxon>Vararia</taxon>
    </lineage>
</organism>
<feature type="non-terminal residue" evidence="1">
    <location>
        <position position="508"/>
    </location>
</feature>
<comment type="caution">
    <text evidence="1">The sequence shown here is derived from an EMBL/GenBank/DDBJ whole genome shotgun (WGS) entry which is preliminary data.</text>
</comment>
<evidence type="ECO:0000313" key="2">
    <source>
        <dbReference type="Proteomes" id="UP000814128"/>
    </source>
</evidence>
<protein>
    <submittedName>
        <fullName evidence="1">Peptidase C54</fullName>
    </submittedName>
</protein>
<sequence length="508" mass="55629">ATASHHASPRTTSKATALLKSSRANIDRAVRYILDSDANFDRCDDDIWLMGPPSSSSSATSTLRPRPDTWPPSFHADFTSRIWLTYRSHFTPIRDSSLQALEAGAAPTMDVGLATSPKRWPWMGGEKGWTSDAGWGCMLRTGQSMLATALVHLHLGRDFRRPLHPAFTPPYATYVQILTWFFDSPDPLSPFSVHRMALAGKDLGKDVGQWFGPSTAAGALKTLTQAFPPARLGVSVARDAQIFESDVFAASRSPEPGRGRRAGWGDRAVLVLIGIRLGLDGVNPIYYETIKTLFTFPQSVGIAGGRPSSSYYFVGQQADALFYLDPHHTRPAVPLRMPADGAEAMSMRRDGEAMSMRRDGEAMSMHDVSPPPSMRSYISPPHTSPPPSTRPQISSPPSTRPQISSPPLARAHVSSPPPPGRRTSREPPPPRVGSPPPRASPLAQQISTAAGLTPLQEHLVTAYTPQELRTFHCERVRKLPLSGLDPSMLIGFLVRDEDDWKDLRRRIA</sequence>
<dbReference type="Proteomes" id="UP000814128">
    <property type="component" value="Unassembled WGS sequence"/>
</dbReference>